<gene>
    <name evidence="1" type="ORF">LCMAC201_03260</name>
</gene>
<reference evidence="1" key="1">
    <citation type="journal article" date="2019" name="MBio">
        <title>Virus Genomes from Deep Sea Sediments Expand the Ocean Megavirome and Support Independent Origins of Viral Gigantism.</title>
        <authorList>
            <person name="Backstrom D."/>
            <person name="Yutin N."/>
            <person name="Jorgensen S.L."/>
            <person name="Dharamshi J."/>
            <person name="Homa F."/>
            <person name="Zaremba-Niedwiedzka K."/>
            <person name="Spang A."/>
            <person name="Wolf Y.I."/>
            <person name="Koonin E.V."/>
            <person name="Ettema T.J."/>
        </authorList>
    </citation>
    <scope>NUCLEOTIDE SEQUENCE</scope>
</reference>
<accession>A0A481YY76</accession>
<protein>
    <submittedName>
        <fullName evidence="1">Uncharacterized protein</fullName>
    </submittedName>
</protein>
<proteinExistence type="predicted"/>
<evidence type="ECO:0000313" key="1">
    <source>
        <dbReference type="EMBL" id="QBK87416.1"/>
    </source>
</evidence>
<name>A0A481YY76_9VIRU</name>
<dbReference type="EMBL" id="MK500351">
    <property type="protein sequence ID" value="QBK87416.1"/>
    <property type="molecule type" value="Genomic_DNA"/>
</dbReference>
<organism evidence="1">
    <name type="scientific">Marseillevirus LCMAC201</name>
    <dbReference type="NCBI Taxonomy" id="2506605"/>
    <lineage>
        <taxon>Viruses</taxon>
        <taxon>Varidnaviria</taxon>
        <taxon>Bamfordvirae</taxon>
        <taxon>Nucleocytoviricota</taxon>
        <taxon>Megaviricetes</taxon>
        <taxon>Pimascovirales</taxon>
        <taxon>Pimascovirales incertae sedis</taxon>
        <taxon>Marseilleviridae</taxon>
    </lineage>
</organism>
<sequence>MQKVPGEFFCGVNIEQFTATESSDPESCEGLALQLCEIYEPSLNIPPKDVIIKELFATILN</sequence>